<feature type="region of interest" description="Disordered" evidence="3">
    <location>
        <begin position="205"/>
        <end position="233"/>
    </location>
</feature>
<keyword evidence="1" id="KW-0479">Metal-binding</keyword>
<evidence type="ECO:0000256" key="3">
    <source>
        <dbReference type="SAM" id="MobiDB-lite"/>
    </source>
</evidence>
<dbReference type="Proteomes" id="UP001597034">
    <property type="component" value="Unassembled WGS sequence"/>
</dbReference>
<feature type="compositionally biased region" description="Polar residues" evidence="3">
    <location>
        <begin position="221"/>
        <end position="233"/>
    </location>
</feature>
<evidence type="ECO:0000256" key="1">
    <source>
        <dbReference type="ARBA" id="ARBA00022723"/>
    </source>
</evidence>
<evidence type="ECO:0000313" key="6">
    <source>
        <dbReference type="Proteomes" id="UP001597034"/>
    </source>
</evidence>
<dbReference type="Gene3D" id="3.30.70.360">
    <property type="match status" value="1"/>
</dbReference>
<dbReference type="NCBIfam" id="NF006402">
    <property type="entry name" value="PRK08651.1-5"/>
    <property type="match status" value="1"/>
</dbReference>
<dbReference type="RefSeq" id="WP_256399721.1">
    <property type="nucleotide sequence ID" value="NZ_JANHJR010000002.1"/>
</dbReference>
<dbReference type="Gene3D" id="3.40.630.10">
    <property type="entry name" value="Zn peptidases"/>
    <property type="match status" value="1"/>
</dbReference>
<dbReference type="InterPro" id="IPR050072">
    <property type="entry name" value="Peptidase_M20A"/>
</dbReference>
<accession>A0ABD6DDZ7</accession>
<dbReference type="Pfam" id="PF07687">
    <property type="entry name" value="M20_dimer"/>
    <property type="match status" value="1"/>
</dbReference>
<proteinExistence type="predicted"/>
<name>A0ABD6DDZ7_9EURY</name>
<dbReference type="InterPro" id="IPR011650">
    <property type="entry name" value="Peptidase_M20_dimer"/>
</dbReference>
<protein>
    <submittedName>
        <fullName evidence="5">M20 family metallopeptidase</fullName>
    </submittedName>
</protein>
<dbReference type="SUPFAM" id="SSF55031">
    <property type="entry name" value="Bacterial exopeptidase dimerisation domain"/>
    <property type="match status" value="1"/>
</dbReference>
<dbReference type="GO" id="GO:0016787">
    <property type="term" value="F:hydrolase activity"/>
    <property type="evidence" value="ECO:0007669"/>
    <property type="project" value="UniProtKB-KW"/>
</dbReference>
<dbReference type="Pfam" id="PF01546">
    <property type="entry name" value="Peptidase_M20"/>
    <property type="match status" value="1"/>
</dbReference>
<evidence type="ECO:0000313" key="5">
    <source>
        <dbReference type="EMBL" id="MFD1644452.1"/>
    </source>
</evidence>
<keyword evidence="6" id="KW-1185">Reference proteome</keyword>
<dbReference type="AlphaFoldDB" id="A0ABD6DDZ7"/>
<dbReference type="SUPFAM" id="SSF53187">
    <property type="entry name" value="Zn-dependent exopeptidases"/>
    <property type="match status" value="1"/>
</dbReference>
<evidence type="ECO:0000259" key="4">
    <source>
        <dbReference type="Pfam" id="PF07687"/>
    </source>
</evidence>
<sequence>MDEAFDPVEFLHRAVPVASHEDVSEMRTLLVDELARHGVDATVDDAGNTLATRGSGQPHVVLNTHIDTVPPHVPYEYDADAGVIRGRGSCDAKGPLAALLAAFLTTDPGDGRVTLAVTPDEEVLSTGAHHLVTGNDGEPVPAIADADAFVVGEPTDLDVCTAAKGRFQGTVTLSGENAHAAEPGSGVNAVSALARVLDALETFDERDDAPGTHPQLGRATLTPTTVEGGTATNQVPASAQLVLDRRSIPPETADGFRAALLDHLREAVPADVGVDFSFTDRETPFLGPWATDEDAAVVRAMRGAGAGACRPFTAATEASYFAERAPTVVFGPGVLADDEGAVAHAPREYVTVDAVEQAAAVVTDAVESLVG</sequence>
<dbReference type="PANTHER" id="PTHR43808">
    <property type="entry name" value="ACETYLORNITHINE DEACETYLASE"/>
    <property type="match status" value="1"/>
</dbReference>
<dbReference type="GO" id="GO:0046872">
    <property type="term" value="F:metal ion binding"/>
    <property type="evidence" value="ECO:0007669"/>
    <property type="project" value="UniProtKB-KW"/>
</dbReference>
<comment type="caution">
    <text evidence="5">The sequence shown here is derived from an EMBL/GenBank/DDBJ whole genome shotgun (WGS) entry which is preliminary data.</text>
</comment>
<dbReference type="InterPro" id="IPR036264">
    <property type="entry name" value="Bact_exopeptidase_dim_dom"/>
</dbReference>
<dbReference type="InterPro" id="IPR002933">
    <property type="entry name" value="Peptidase_M20"/>
</dbReference>
<reference evidence="5 6" key="1">
    <citation type="journal article" date="2019" name="Int. J. Syst. Evol. Microbiol.">
        <title>The Global Catalogue of Microorganisms (GCM) 10K type strain sequencing project: providing services to taxonomists for standard genome sequencing and annotation.</title>
        <authorList>
            <consortium name="The Broad Institute Genomics Platform"/>
            <consortium name="The Broad Institute Genome Sequencing Center for Infectious Disease"/>
            <person name="Wu L."/>
            <person name="Ma J."/>
        </authorList>
    </citation>
    <scope>NUCLEOTIDE SEQUENCE [LARGE SCALE GENOMIC DNA]</scope>
    <source>
        <strain evidence="5 6">CGMCC 1.10390</strain>
    </source>
</reference>
<feature type="domain" description="Peptidase M20 dimerisation" evidence="4">
    <location>
        <begin position="162"/>
        <end position="270"/>
    </location>
</feature>
<evidence type="ECO:0000256" key="2">
    <source>
        <dbReference type="ARBA" id="ARBA00022801"/>
    </source>
</evidence>
<dbReference type="EMBL" id="JBHUDO010000001">
    <property type="protein sequence ID" value="MFD1644452.1"/>
    <property type="molecule type" value="Genomic_DNA"/>
</dbReference>
<gene>
    <name evidence="5" type="ORF">ACFSBL_02045</name>
</gene>
<organism evidence="5 6">
    <name type="scientific">Haloarchaeobius litoreus</name>
    <dbReference type="NCBI Taxonomy" id="755306"/>
    <lineage>
        <taxon>Archaea</taxon>
        <taxon>Methanobacteriati</taxon>
        <taxon>Methanobacteriota</taxon>
        <taxon>Stenosarchaea group</taxon>
        <taxon>Halobacteria</taxon>
        <taxon>Halobacteriales</taxon>
        <taxon>Halorubellaceae</taxon>
        <taxon>Haloarchaeobius</taxon>
    </lineage>
</organism>
<keyword evidence="2" id="KW-0378">Hydrolase</keyword>
<dbReference type="CDD" id="cd08659">
    <property type="entry name" value="M20_ArgE_DapE-like"/>
    <property type="match status" value="1"/>
</dbReference>